<evidence type="ECO:0000256" key="1">
    <source>
        <dbReference type="ARBA" id="ARBA00004651"/>
    </source>
</evidence>
<keyword evidence="2" id="KW-0813">Transport</keyword>
<gene>
    <name evidence="8" type="ORF">SY85_07635</name>
</gene>
<keyword evidence="4 7" id="KW-0812">Transmembrane</keyword>
<keyword evidence="9" id="KW-1185">Reference proteome</keyword>
<dbReference type="AlphaFoldDB" id="A0A172TU35"/>
<feature type="transmembrane region" description="Helical" evidence="7">
    <location>
        <begin position="125"/>
        <end position="147"/>
    </location>
</feature>
<dbReference type="InterPro" id="IPR035906">
    <property type="entry name" value="MetI-like_sf"/>
</dbReference>
<evidence type="ECO:0000256" key="2">
    <source>
        <dbReference type="ARBA" id="ARBA00022448"/>
    </source>
</evidence>
<dbReference type="EMBL" id="CP011390">
    <property type="protein sequence ID" value="ANE50384.1"/>
    <property type="molecule type" value="Genomic_DNA"/>
</dbReference>
<dbReference type="OrthoDB" id="9784957at2"/>
<evidence type="ECO:0000256" key="4">
    <source>
        <dbReference type="ARBA" id="ARBA00022692"/>
    </source>
</evidence>
<dbReference type="SUPFAM" id="SSF161098">
    <property type="entry name" value="MetI-like"/>
    <property type="match status" value="1"/>
</dbReference>
<keyword evidence="3" id="KW-1003">Cell membrane</keyword>
<dbReference type="KEGG" id="fla:SY85_07635"/>
<feature type="transmembrane region" description="Helical" evidence="7">
    <location>
        <begin position="225"/>
        <end position="242"/>
    </location>
</feature>
<feature type="transmembrane region" description="Helical" evidence="7">
    <location>
        <begin position="64"/>
        <end position="87"/>
    </location>
</feature>
<dbReference type="STRING" id="1492898.SY85_07635"/>
<dbReference type="PANTHER" id="PTHR30151">
    <property type="entry name" value="ALKANE SULFONATE ABC TRANSPORTER-RELATED, MEMBRANE SUBUNIT"/>
    <property type="match status" value="1"/>
</dbReference>
<protein>
    <recommendedName>
        <fullName evidence="10">ABC transmembrane type-1 domain-containing protein</fullName>
    </recommendedName>
</protein>
<organism evidence="8 9">
    <name type="scientific">Flavisolibacter tropicus</name>
    <dbReference type="NCBI Taxonomy" id="1492898"/>
    <lineage>
        <taxon>Bacteria</taxon>
        <taxon>Pseudomonadati</taxon>
        <taxon>Bacteroidota</taxon>
        <taxon>Chitinophagia</taxon>
        <taxon>Chitinophagales</taxon>
        <taxon>Chitinophagaceae</taxon>
        <taxon>Flavisolibacter</taxon>
    </lineage>
</organism>
<feature type="transmembrane region" description="Helical" evidence="7">
    <location>
        <begin position="99"/>
        <end position="119"/>
    </location>
</feature>
<dbReference type="Gene3D" id="1.10.3720.10">
    <property type="entry name" value="MetI-like"/>
    <property type="match status" value="1"/>
</dbReference>
<dbReference type="RefSeq" id="WP_066403137.1">
    <property type="nucleotide sequence ID" value="NZ_CP011390.1"/>
</dbReference>
<evidence type="ECO:0000256" key="6">
    <source>
        <dbReference type="ARBA" id="ARBA00023136"/>
    </source>
</evidence>
<keyword evidence="6 7" id="KW-0472">Membrane</keyword>
<evidence type="ECO:0000256" key="7">
    <source>
        <dbReference type="SAM" id="Phobius"/>
    </source>
</evidence>
<reference evidence="8 9" key="2">
    <citation type="journal article" date="2016" name="Int. J. Syst. Evol. Microbiol.">
        <title>Flavisolibacter tropicus sp. nov., isolated from tropical soil.</title>
        <authorList>
            <person name="Lee J.J."/>
            <person name="Kang M.S."/>
            <person name="Kim G.S."/>
            <person name="Lee C.S."/>
            <person name="Lim S."/>
            <person name="Lee J."/>
            <person name="Roh S.H."/>
            <person name="Kang H."/>
            <person name="Ha J.M."/>
            <person name="Bae S."/>
            <person name="Jung H.Y."/>
            <person name="Kim M.K."/>
        </authorList>
    </citation>
    <scope>NUCLEOTIDE SEQUENCE [LARGE SCALE GENOMIC DNA]</scope>
    <source>
        <strain evidence="8 9">LCS9</strain>
    </source>
</reference>
<dbReference type="GO" id="GO:0005886">
    <property type="term" value="C:plasma membrane"/>
    <property type="evidence" value="ECO:0007669"/>
    <property type="project" value="UniProtKB-SubCell"/>
</dbReference>
<keyword evidence="5 7" id="KW-1133">Transmembrane helix</keyword>
<sequence length="261" mass="29338">MVQTLFKPFAKLSKQSFITLVVLQVILALLFWHTASNGLIPQPLKVAKAFVSMLGSRQLLDNTLISLGLTVQAMLYSIAITLLFAYLSVVPFFKGMAQFLVKCRYLTLTGLIFIFTLLTKDGSQLKLSLLIFGIVPFFVTSFLSVILNSNRQEYELCQTLGYNNWQTLYEVIIVGKADQVLEILRQNFAIAWLMITLVEGLNMSEGGIGALLIKYNKYNDLTHVLAIQLVIFLIGIGFDYLLGTVRHWLFPYTKLNGGHKA</sequence>
<evidence type="ECO:0008006" key="10">
    <source>
        <dbReference type="Google" id="ProtNLM"/>
    </source>
</evidence>
<evidence type="ECO:0000256" key="5">
    <source>
        <dbReference type="ARBA" id="ARBA00022989"/>
    </source>
</evidence>
<evidence type="ECO:0000256" key="3">
    <source>
        <dbReference type="ARBA" id="ARBA00022475"/>
    </source>
</evidence>
<reference evidence="9" key="1">
    <citation type="submission" date="2015-01" db="EMBL/GenBank/DDBJ databases">
        <title>Flavisolibacter sp./LCS9/ whole genome sequencing.</title>
        <authorList>
            <person name="Kim M.K."/>
            <person name="Srinivasan S."/>
            <person name="Lee J.-J."/>
        </authorList>
    </citation>
    <scope>NUCLEOTIDE SEQUENCE [LARGE SCALE GENOMIC DNA]</scope>
    <source>
        <strain evidence="9">LCS9</strain>
    </source>
</reference>
<name>A0A172TU35_9BACT</name>
<dbReference type="Proteomes" id="UP000077177">
    <property type="component" value="Chromosome"/>
</dbReference>
<feature type="transmembrane region" description="Helical" evidence="7">
    <location>
        <begin position="17"/>
        <end position="35"/>
    </location>
</feature>
<proteinExistence type="predicted"/>
<accession>A0A172TU35</accession>
<comment type="subcellular location">
    <subcellularLocation>
        <location evidence="1">Cell membrane</location>
        <topology evidence="1">Multi-pass membrane protein</topology>
    </subcellularLocation>
</comment>
<dbReference type="PANTHER" id="PTHR30151:SF0">
    <property type="entry name" value="ABC TRANSPORTER PERMEASE PROTEIN MJ0413-RELATED"/>
    <property type="match status" value="1"/>
</dbReference>
<evidence type="ECO:0000313" key="8">
    <source>
        <dbReference type="EMBL" id="ANE50384.1"/>
    </source>
</evidence>
<evidence type="ECO:0000313" key="9">
    <source>
        <dbReference type="Proteomes" id="UP000077177"/>
    </source>
</evidence>